<evidence type="ECO:0000313" key="2">
    <source>
        <dbReference type="EMBL" id="SFO17537.1"/>
    </source>
</evidence>
<organism evidence="2 3">
    <name type="scientific">Actinomadura madurae</name>
    <dbReference type="NCBI Taxonomy" id="1993"/>
    <lineage>
        <taxon>Bacteria</taxon>
        <taxon>Bacillati</taxon>
        <taxon>Actinomycetota</taxon>
        <taxon>Actinomycetes</taxon>
        <taxon>Streptosporangiales</taxon>
        <taxon>Thermomonosporaceae</taxon>
        <taxon>Actinomadura</taxon>
    </lineage>
</organism>
<keyword evidence="3" id="KW-1185">Reference proteome</keyword>
<dbReference type="InParanoid" id="A0A1I5F1E6"/>
<gene>
    <name evidence="2" type="ORF">SAMN04489713_104382</name>
</gene>
<proteinExistence type="predicted"/>
<feature type="region of interest" description="Disordered" evidence="1">
    <location>
        <begin position="41"/>
        <end position="67"/>
    </location>
</feature>
<sequence length="67" mass="7148">MGEKRAWCATDTGQVVHGDARNATTAEANGAGDMLITAVGRGPDGREAGSPHTGHWRFRDRSRAGWL</sequence>
<protein>
    <submittedName>
        <fullName evidence="2">Uncharacterized protein</fullName>
    </submittedName>
</protein>
<accession>A0A1I5F1E6</accession>
<evidence type="ECO:0000313" key="3">
    <source>
        <dbReference type="Proteomes" id="UP000183413"/>
    </source>
</evidence>
<dbReference type="STRING" id="1993.SAMN04489713_104382"/>
<feature type="compositionally biased region" description="Basic and acidic residues" evidence="1">
    <location>
        <begin position="57"/>
        <end position="67"/>
    </location>
</feature>
<dbReference type="AlphaFoldDB" id="A0A1I5F1E6"/>
<dbReference type="EMBL" id="FOVH01000004">
    <property type="protein sequence ID" value="SFO17537.1"/>
    <property type="molecule type" value="Genomic_DNA"/>
</dbReference>
<name>A0A1I5F1E6_9ACTN</name>
<reference evidence="2 3" key="1">
    <citation type="submission" date="2016-10" db="EMBL/GenBank/DDBJ databases">
        <authorList>
            <person name="de Groot N.N."/>
        </authorList>
    </citation>
    <scope>NUCLEOTIDE SEQUENCE [LARGE SCALE GENOMIC DNA]</scope>
    <source>
        <strain evidence="2 3">DSM 43067</strain>
    </source>
</reference>
<dbReference type="Proteomes" id="UP000183413">
    <property type="component" value="Unassembled WGS sequence"/>
</dbReference>
<evidence type="ECO:0000256" key="1">
    <source>
        <dbReference type="SAM" id="MobiDB-lite"/>
    </source>
</evidence>